<proteinExistence type="predicted"/>
<gene>
    <name evidence="2" type="ORF">ACFPZF_40205</name>
</gene>
<evidence type="ECO:0000313" key="2">
    <source>
        <dbReference type="EMBL" id="MFC5647510.1"/>
    </source>
</evidence>
<evidence type="ECO:0000256" key="1">
    <source>
        <dbReference type="SAM" id="MobiDB-lite"/>
    </source>
</evidence>
<evidence type="ECO:0000313" key="3">
    <source>
        <dbReference type="Proteomes" id="UP001596066"/>
    </source>
</evidence>
<feature type="non-terminal residue" evidence="2">
    <location>
        <position position="111"/>
    </location>
</feature>
<organism evidence="2 3">
    <name type="scientific">Kitasatospora cinereorecta</name>
    <dbReference type="NCBI Taxonomy" id="285560"/>
    <lineage>
        <taxon>Bacteria</taxon>
        <taxon>Bacillati</taxon>
        <taxon>Actinomycetota</taxon>
        <taxon>Actinomycetes</taxon>
        <taxon>Kitasatosporales</taxon>
        <taxon>Streptomycetaceae</taxon>
        <taxon>Kitasatospora</taxon>
    </lineage>
</organism>
<dbReference type="EMBL" id="JBHSOC010000236">
    <property type="protein sequence ID" value="MFC5647510.1"/>
    <property type="molecule type" value="Genomic_DNA"/>
</dbReference>
<accession>A0ABW0VPN7</accession>
<sequence length="111" mass="12332">MTTEPINDPQPVENNTVTIDPRVADLESQVEALKKHNEGLIKEQRSARQKESEALEQKARATNDYETLNKIAAEREASLTAEIAKLRDAHEQMLLSNAVNASLNDHKVGSL</sequence>
<dbReference type="RefSeq" id="WP_380233016.1">
    <property type="nucleotide sequence ID" value="NZ_JBHSOC010000236.1"/>
</dbReference>
<feature type="region of interest" description="Disordered" evidence="1">
    <location>
        <begin position="42"/>
        <end position="61"/>
    </location>
</feature>
<name>A0ABW0VPN7_9ACTN</name>
<dbReference type="Proteomes" id="UP001596066">
    <property type="component" value="Unassembled WGS sequence"/>
</dbReference>
<comment type="caution">
    <text evidence="2">The sequence shown here is derived from an EMBL/GenBank/DDBJ whole genome shotgun (WGS) entry which is preliminary data.</text>
</comment>
<reference evidence="3" key="1">
    <citation type="journal article" date="2019" name="Int. J. Syst. Evol. Microbiol.">
        <title>The Global Catalogue of Microorganisms (GCM) 10K type strain sequencing project: providing services to taxonomists for standard genome sequencing and annotation.</title>
        <authorList>
            <consortium name="The Broad Institute Genomics Platform"/>
            <consortium name="The Broad Institute Genome Sequencing Center for Infectious Disease"/>
            <person name="Wu L."/>
            <person name="Ma J."/>
        </authorList>
    </citation>
    <scope>NUCLEOTIDE SEQUENCE [LARGE SCALE GENOMIC DNA]</scope>
    <source>
        <strain evidence="3">CGMCC 4.1622</strain>
    </source>
</reference>
<protein>
    <submittedName>
        <fullName evidence="2">Uncharacterized protein</fullName>
    </submittedName>
</protein>
<keyword evidence="3" id="KW-1185">Reference proteome</keyword>